<keyword evidence="5 15" id="KW-0812">Transmembrane</keyword>
<evidence type="ECO:0000259" key="16">
    <source>
        <dbReference type="PROSITE" id="PS50255"/>
    </source>
</evidence>
<gene>
    <name evidence="17" type="ORF">D9619_002627</name>
</gene>
<evidence type="ECO:0000256" key="4">
    <source>
        <dbReference type="ARBA" id="ARBA00022617"/>
    </source>
</evidence>
<keyword evidence="13 14" id="KW-0275">Fatty acid biosynthesis</keyword>
<feature type="transmembrane region" description="Helical" evidence="15">
    <location>
        <begin position="195"/>
        <end position="214"/>
    </location>
</feature>
<evidence type="ECO:0000256" key="5">
    <source>
        <dbReference type="ARBA" id="ARBA00022692"/>
    </source>
</evidence>
<dbReference type="PIRSF" id="PIRSF000345">
    <property type="entry name" value="OLE1"/>
    <property type="match status" value="1"/>
</dbReference>
<keyword evidence="6 14" id="KW-0479">Metal-binding</keyword>
<keyword evidence="3 14" id="KW-0444">Lipid biosynthesis</keyword>
<keyword evidence="9 14" id="KW-0560">Oxidoreductase</keyword>
<evidence type="ECO:0000256" key="12">
    <source>
        <dbReference type="ARBA" id="ARBA00023136"/>
    </source>
</evidence>
<dbReference type="PANTHER" id="PTHR11351">
    <property type="entry name" value="ACYL-COA DESATURASE"/>
    <property type="match status" value="1"/>
</dbReference>
<dbReference type="CDD" id="cd03505">
    <property type="entry name" value="Delta9-FADS-like"/>
    <property type="match status" value="1"/>
</dbReference>
<dbReference type="InterPro" id="IPR001199">
    <property type="entry name" value="Cyt_B5-like_heme/steroid-bd"/>
</dbReference>
<comment type="function">
    <text evidence="14">Stearoyl-CoA desaturase that utilizes O(2) and electrons from reduced cytochrome b5 to introduce the first double bond into saturated fatty acyl-CoA substrates.</text>
</comment>
<evidence type="ECO:0000256" key="7">
    <source>
        <dbReference type="ARBA" id="ARBA00022832"/>
    </source>
</evidence>
<evidence type="ECO:0000256" key="8">
    <source>
        <dbReference type="ARBA" id="ARBA00022989"/>
    </source>
</evidence>
<comment type="catalytic activity">
    <reaction evidence="14">
        <text>octadecanoyl-CoA + 2 Fe(II)-[cytochrome b5] + O2 + 2 H(+) = (9Z)-octadecenoyl-CoA + 2 Fe(III)-[cytochrome b5] + 2 H2O</text>
        <dbReference type="Rhea" id="RHEA:19721"/>
        <dbReference type="Rhea" id="RHEA-COMP:10438"/>
        <dbReference type="Rhea" id="RHEA-COMP:10439"/>
        <dbReference type="ChEBI" id="CHEBI:15377"/>
        <dbReference type="ChEBI" id="CHEBI:15378"/>
        <dbReference type="ChEBI" id="CHEBI:15379"/>
        <dbReference type="ChEBI" id="CHEBI:29033"/>
        <dbReference type="ChEBI" id="CHEBI:29034"/>
        <dbReference type="ChEBI" id="CHEBI:57387"/>
        <dbReference type="ChEBI" id="CHEBI:57394"/>
        <dbReference type="EC" id="1.14.19.1"/>
    </reaction>
</comment>
<dbReference type="GO" id="GO:0004768">
    <property type="term" value="F:stearoyl-CoA 9-desaturase activity"/>
    <property type="evidence" value="ECO:0007669"/>
    <property type="project" value="UniProtKB-UniRule"/>
</dbReference>
<evidence type="ECO:0000256" key="10">
    <source>
        <dbReference type="ARBA" id="ARBA00023004"/>
    </source>
</evidence>
<keyword evidence="10 14" id="KW-0408">Iron</keyword>
<evidence type="ECO:0000256" key="13">
    <source>
        <dbReference type="ARBA" id="ARBA00023160"/>
    </source>
</evidence>
<dbReference type="PROSITE" id="PS50255">
    <property type="entry name" value="CYTOCHROME_B5_2"/>
    <property type="match status" value="1"/>
</dbReference>
<keyword evidence="11 14" id="KW-0443">Lipid metabolism</keyword>
<dbReference type="InterPro" id="IPR009160">
    <property type="entry name" value="Acyl-CoA_deSatase_haem/ster-bd"/>
</dbReference>
<evidence type="ECO:0000256" key="3">
    <source>
        <dbReference type="ARBA" id="ARBA00022516"/>
    </source>
</evidence>
<dbReference type="OrthoDB" id="10260134at2759"/>
<evidence type="ECO:0000313" key="17">
    <source>
        <dbReference type="EMBL" id="KAF5312206.1"/>
    </source>
</evidence>
<feature type="transmembrane region" description="Helical" evidence="15">
    <location>
        <begin position="37"/>
        <end position="57"/>
    </location>
</feature>
<evidence type="ECO:0000256" key="11">
    <source>
        <dbReference type="ARBA" id="ARBA00023098"/>
    </source>
</evidence>
<sequence>MSSKTSTRNGDACSSTAVALDESSRVHSKPQKPPQIWWANAIFFVMVHVAAGIGMYYVPPWSIPRATLLLWFLTWQLSDFGITIGYHRLYSHKAFRAALPVRIVLAALGSAAFQGSIKIPPAQPKASQFAGPSNTDCTMLRFTDDLLHDPYAATRGLFYSHMGWIFYKPTYEKMELIERDDLERDPVVRFQHKHYVPLAIFFGFILPTLLGLLWSDPLGSYIYGGLVARLFIWHCTFLVNSLAHWEGLQPYSDEDTSRGNLLLALLTGGEGNHNFHSFPHDFRSGPSWSDWDPSKWIILGLEWLGLVTSLRRARQEDLVEAVHHMHHKTNMDSEKNQDEDEMWDGDVYTLAEIQAMAKEGRCMIVIDGFAVDVTSYLLEHPGGATLLRNYSVRLGTKSDLWKNSDWAFHGGLNNHSRAARRRMIELRVAKMAA</sequence>
<keyword evidence="8 15" id="KW-1133">Transmembrane helix</keyword>
<dbReference type="PROSITE" id="PS00191">
    <property type="entry name" value="CYTOCHROME_B5_1"/>
    <property type="match status" value="1"/>
</dbReference>
<evidence type="ECO:0000256" key="6">
    <source>
        <dbReference type="ARBA" id="ARBA00022723"/>
    </source>
</evidence>
<dbReference type="InterPro" id="IPR036400">
    <property type="entry name" value="Cyt_B5-like_heme/steroid_sf"/>
</dbReference>
<comment type="similarity">
    <text evidence="2 14">Belongs to the fatty acid desaturase type 1 family.</text>
</comment>
<keyword evidence="12 15" id="KW-0472">Membrane</keyword>
<feature type="domain" description="Cytochrome b5 heme-binding" evidence="16">
    <location>
        <begin position="345"/>
        <end position="432"/>
    </location>
</feature>
<dbReference type="InterPro" id="IPR018506">
    <property type="entry name" value="Cyt_B5_heme-BS"/>
</dbReference>
<dbReference type="Gene3D" id="3.10.120.10">
    <property type="entry name" value="Cytochrome b5-like heme/steroid binding domain"/>
    <property type="match status" value="1"/>
</dbReference>
<evidence type="ECO:0000313" key="18">
    <source>
        <dbReference type="Proteomes" id="UP000567179"/>
    </source>
</evidence>
<evidence type="ECO:0000256" key="1">
    <source>
        <dbReference type="ARBA" id="ARBA00004141"/>
    </source>
</evidence>
<dbReference type="GO" id="GO:0005789">
    <property type="term" value="C:endoplasmic reticulum membrane"/>
    <property type="evidence" value="ECO:0007669"/>
    <property type="project" value="TreeGrafter"/>
</dbReference>
<proteinExistence type="inferred from homology"/>
<comment type="cofactor">
    <cofactor evidence="14">
        <name>Fe(2+)</name>
        <dbReference type="ChEBI" id="CHEBI:29033"/>
    </cofactor>
    <text evidence="14">Expected to bind 2 Fe(2+) ions per subunit.</text>
</comment>
<dbReference type="EC" id="1.14.19.1" evidence="14"/>
<dbReference type="SUPFAM" id="SSF55856">
    <property type="entry name" value="Cytochrome b5-like heme/steroid binding domain"/>
    <property type="match status" value="1"/>
</dbReference>
<dbReference type="AlphaFoldDB" id="A0A8H5ETV1"/>
<dbReference type="Pfam" id="PF00173">
    <property type="entry name" value="Cyt-b5"/>
    <property type="match status" value="1"/>
</dbReference>
<feature type="transmembrane region" description="Helical" evidence="15">
    <location>
        <begin position="69"/>
        <end position="86"/>
    </location>
</feature>
<evidence type="ECO:0000256" key="14">
    <source>
        <dbReference type="PIRNR" id="PIRNR000345"/>
    </source>
</evidence>
<comment type="caution">
    <text evidence="17">The sequence shown here is derived from an EMBL/GenBank/DDBJ whole genome shotgun (WGS) entry which is preliminary data.</text>
</comment>
<dbReference type="GO" id="GO:0006636">
    <property type="term" value="P:unsaturated fatty acid biosynthetic process"/>
    <property type="evidence" value="ECO:0007669"/>
    <property type="project" value="UniProtKB-UniRule"/>
</dbReference>
<protein>
    <recommendedName>
        <fullName evidence="14">Acyl-CoA desaturase</fullName>
        <ecNumber evidence="14">1.14.19.1</ecNumber>
    </recommendedName>
</protein>
<accession>A0A8H5ETV1</accession>
<dbReference type="InterPro" id="IPR015876">
    <property type="entry name" value="Acyl-CoA_DS"/>
</dbReference>
<evidence type="ECO:0000256" key="9">
    <source>
        <dbReference type="ARBA" id="ARBA00023002"/>
    </source>
</evidence>
<dbReference type="Proteomes" id="UP000567179">
    <property type="component" value="Unassembled WGS sequence"/>
</dbReference>
<keyword evidence="14" id="KW-0249">Electron transport</keyword>
<organism evidence="17 18">
    <name type="scientific">Psilocybe cf. subviscida</name>
    <dbReference type="NCBI Taxonomy" id="2480587"/>
    <lineage>
        <taxon>Eukaryota</taxon>
        <taxon>Fungi</taxon>
        <taxon>Dikarya</taxon>
        <taxon>Basidiomycota</taxon>
        <taxon>Agaricomycotina</taxon>
        <taxon>Agaricomycetes</taxon>
        <taxon>Agaricomycetidae</taxon>
        <taxon>Agaricales</taxon>
        <taxon>Agaricineae</taxon>
        <taxon>Strophariaceae</taxon>
        <taxon>Psilocybe</taxon>
    </lineage>
</organism>
<keyword evidence="4 14" id="KW-0349">Heme</keyword>
<name>A0A8H5ETV1_9AGAR</name>
<dbReference type="PANTHER" id="PTHR11351:SF31">
    <property type="entry name" value="DESATURASE 1, ISOFORM A-RELATED"/>
    <property type="match status" value="1"/>
</dbReference>
<keyword evidence="7 14" id="KW-0276">Fatty acid metabolism</keyword>
<keyword evidence="14" id="KW-0813">Transport</keyword>
<comment type="subcellular location">
    <subcellularLocation>
        <location evidence="1">Membrane</location>
        <topology evidence="1">Multi-pass membrane protein</topology>
    </subcellularLocation>
</comment>
<reference evidence="17 18" key="1">
    <citation type="journal article" date="2020" name="ISME J.">
        <title>Uncovering the hidden diversity of litter-decomposition mechanisms in mushroom-forming fungi.</title>
        <authorList>
            <person name="Floudas D."/>
            <person name="Bentzer J."/>
            <person name="Ahren D."/>
            <person name="Johansson T."/>
            <person name="Persson P."/>
            <person name="Tunlid A."/>
        </authorList>
    </citation>
    <scope>NUCLEOTIDE SEQUENCE [LARGE SCALE GENOMIC DNA]</scope>
    <source>
        <strain evidence="17 18">CBS 101986</strain>
    </source>
</reference>
<dbReference type="GO" id="GO:0020037">
    <property type="term" value="F:heme binding"/>
    <property type="evidence" value="ECO:0007669"/>
    <property type="project" value="InterPro"/>
</dbReference>
<dbReference type="GO" id="GO:0005506">
    <property type="term" value="F:iron ion binding"/>
    <property type="evidence" value="ECO:0007669"/>
    <property type="project" value="TreeGrafter"/>
</dbReference>
<evidence type="ECO:0000256" key="15">
    <source>
        <dbReference type="SAM" id="Phobius"/>
    </source>
</evidence>
<keyword evidence="18" id="KW-1185">Reference proteome</keyword>
<dbReference type="EMBL" id="JAACJJ010000056">
    <property type="protein sequence ID" value="KAF5312206.1"/>
    <property type="molecule type" value="Genomic_DNA"/>
</dbReference>
<evidence type="ECO:0000256" key="2">
    <source>
        <dbReference type="ARBA" id="ARBA00009295"/>
    </source>
</evidence>
<dbReference type="PRINTS" id="PR00075">
    <property type="entry name" value="FACDDSATRASE"/>
</dbReference>